<dbReference type="Proteomes" id="UP001603857">
    <property type="component" value="Unassembled WGS sequence"/>
</dbReference>
<dbReference type="PANTHER" id="PTHR31170:SF9">
    <property type="entry name" value="PROTEIN, PUTATIVE (DUF247)-RELATED"/>
    <property type="match status" value="1"/>
</dbReference>
<dbReference type="AlphaFoldDB" id="A0ABD1MGN9"/>
<dbReference type="Pfam" id="PF03140">
    <property type="entry name" value="DUF247"/>
    <property type="match status" value="1"/>
</dbReference>
<keyword evidence="1" id="KW-0472">Membrane</keyword>
<keyword evidence="3" id="KW-1185">Reference proteome</keyword>
<dbReference type="EMBL" id="JBGMDY010000005">
    <property type="protein sequence ID" value="KAL2334974.1"/>
    <property type="molecule type" value="Genomic_DNA"/>
</dbReference>
<evidence type="ECO:0000313" key="3">
    <source>
        <dbReference type="Proteomes" id="UP001603857"/>
    </source>
</evidence>
<keyword evidence="1" id="KW-0812">Transmembrane</keyword>
<name>A0ABD1MGN9_9FABA</name>
<comment type="caution">
    <text evidence="2">The sequence shown here is derived from an EMBL/GenBank/DDBJ whole genome shotgun (WGS) entry which is preliminary data.</text>
</comment>
<dbReference type="InterPro" id="IPR004158">
    <property type="entry name" value="DUF247_pln"/>
</dbReference>
<protein>
    <submittedName>
        <fullName evidence="2">Uncharacterized protein</fullName>
    </submittedName>
</protein>
<reference evidence="2 3" key="1">
    <citation type="submission" date="2024-08" db="EMBL/GenBank/DDBJ databases">
        <title>Insights into the chromosomal genome structure of Flemingia macrophylla.</title>
        <authorList>
            <person name="Ding Y."/>
            <person name="Zhao Y."/>
            <person name="Bi W."/>
            <person name="Wu M."/>
            <person name="Zhao G."/>
            <person name="Gong Y."/>
            <person name="Li W."/>
            <person name="Zhang P."/>
        </authorList>
    </citation>
    <scope>NUCLEOTIDE SEQUENCE [LARGE SCALE GENOMIC DNA]</scope>
    <source>
        <strain evidence="2">DYQJB</strain>
        <tissue evidence="2">Leaf</tissue>
    </source>
</reference>
<evidence type="ECO:0000313" key="2">
    <source>
        <dbReference type="EMBL" id="KAL2334974.1"/>
    </source>
</evidence>
<proteinExistence type="predicted"/>
<evidence type="ECO:0000256" key="1">
    <source>
        <dbReference type="SAM" id="Phobius"/>
    </source>
</evidence>
<keyword evidence="1" id="KW-1133">Transmembrane helix</keyword>
<accession>A0ABD1MGN9</accession>
<gene>
    <name evidence="2" type="ORF">Fmac_016187</name>
</gene>
<sequence length="450" mass="52289">MEGPSSGLRNEEQNLKTELTNMLQAVVLPECPALEQCIHKAPRVFRESNPQVYTPVIVSIGPFHKENSALKPMEELKLQYLKAFLGRTTLCVDDFVVKLEELENKIRSCYAEPINYGSNDFLKMILIDAGFIIEHFLRFYEGNWFQTDPLLSENRWLAHNDLLRDFILLENQLPYFVLEDIYNLTGMNLQFGSFLEITFRYFRFMNVRKINFRTVYPKHFLDLLRIFQLPPIRSTSDLEALKESHHVNHHYSASQLLDAGLKFTVHPTGYSELEYREGELLMAPIYVSEFLVTFYWNTVAYESCHEELHSIISQYIRMVEFLIPTLKDVNILRDKKIVANWVGDNDAVLKLFTNLGSCISKPHFHSMNFSICKSLNDFYENPCNQYKATLRRDYFNTPWKITSTTAATVLLLLTLIQAVYVSFATSPKKSFLSTSPSTSDVDVHLCKEFR</sequence>
<dbReference type="PANTHER" id="PTHR31170">
    <property type="entry name" value="BNAC04G53230D PROTEIN"/>
    <property type="match status" value="1"/>
</dbReference>
<feature type="transmembrane region" description="Helical" evidence="1">
    <location>
        <begin position="401"/>
        <end position="423"/>
    </location>
</feature>
<organism evidence="2 3">
    <name type="scientific">Flemingia macrophylla</name>
    <dbReference type="NCBI Taxonomy" id="520843"/>
    <lineage>
        <taxon>Eukaryota</taxon>
        <taxon>Viridiplantae</taxon>
        <taxon>Streptophyta</taxon>
        <taxon>Embryophyta</taxon>
        <taxon>Tracheophyta</taxon>
        <taxon>Spermatophyta</taxon>
        <taxon>Magnoliopsida</taxon>
        <taxon>eudicotyledons</taxon>
        <taxon>Gunneridae</taxon>
        <taxon>Pentapetalae</taxon>
        <taxon>rosids</taxon>
        <taxon>fabids</taxon>
        <taxon>Fabales</taxon>
        <taxon>Fabaceae</taxon>
        <taxon>Papilionoideae</taxon>
        <taxon>50 kb inversion clade</taxon>
        <taxon>NPAAA clade</taxon>
        <taxon>indigoferoid/millettioid clade</taxon>
        <taxon>Phaseoleae</taxon>
        <taxon>Flemingia</taxon>
    </lineage>
</organism>